<dbReference type="Proteomes" id="UP000188613">
    <property type="component" value="Unassembled WGS sequence"/>
</dbReference>
<dbReference type="Pfam" id="PF14903">
    <property type="entry name" value="WG_beta_rep"/>
    <property type="match status" value="5"/>
</dbReference>
<dbReference type="EMBL" id="MSFI01000019">
    <property type="protein sequence ID" value="OMP66649.1"/>
    <property type="molecule type" value="Genomic_DNA"/>
</dbReference>
<gene>
    <name evidence="2" type="ORF">BTO28_11440</name>
</gene>
<evidence type="ECO:0000256" key="1">
    <source>
        <dbReference type="SAM" id="SignalP"/>
    </source>
</evidence>
<feature type="chain" id="PRO_5012279229" description="WG repeat-containing protein" evidence="1">
    <location>
        <begin position="22"/>
        <end position="611"/>
    </location>
</feature>
<dbReference type="InterPro" id="IPR032774">
    <property type="entry name" value="WG_beta_rep"/>
</dbReference>
<proteinExistence type="predicted"/>
<keyword evidence="3" id="KW-1185">Reference proteome</keyword>
<dbReference type="STRING" id="1714355.BTO28_11440"/>
<evidence type="ECO:0008006" key="4">
    <source>
        <dbReference type="Google" id="ProtNLM"/>
    </source>
</evidence>
<dbReference type="RefSeq" id="WP_076766353.1">
    <property type="nucleotide sequence ID" value="NZ_MSFI01000019.1"/>
</dbReference>
<evidence type="ECO:0000313" key="3">
    <source>
        <dbReference type="Proteomes" id="UP000188613"/>
    </source>
</evidence>
<dbReference type="SUPFAM" id="SSF69360">
    <property type="entry name" value="Cell wall binding repeat"/>
    <property type="match status" value="1"/>
</dbReference>
<protein>
    <recommendedName>
        <fullName evidence="4">WG repeat-containing protein</fullName>
    </recommendedName>
</protein>
<evidence type="ECO:0000313" key="2">
    <source>
        <dbReference type="EMBL" id="OMP66649.1"/>
    </source>
</evidence>
<dbReference type="PANTHER" id="PTHR37841:SF1">
    <property type="entry name" value="DUF3298 DOMAIN-CONTAINING PROTEIN"/>
    <property type="match status" value="1"/>
</dbReference>
<dbReference type="PANTHER" id="PTHR37841">
    <property type="entry name" value="GLR2918 PROTEIN"/>
    <property type="match status" value="1"/>
</dbReference>
<dbReference type="PROSITE" id="PS51257">
    <property type="entry name" value="PROKAR_LIPOPROTEIN"/>
    <property type="match status" value="1"/>
</dbReference>
<reference evidence="2 3" key="1">
    <citation type="submission" date="2016-12" db="EMBL/GenBank/DDBJ databases">
        <title>Domibacillus sp. SAB 38T whole genome sequencing.</title>
        <authorList>
            <person name="Verma A."/>
            <person name="Ojha A.K."/>
            <person name="Krishnamurthi S."/>
        </authorList>
    </citation>
    <scope>NUCLEOTIDE SEQUENCE [LARGE SCALE GENOMIC DNA]</scope>
    <source>
        <strain evidence="2 3">SAB 38</strain>
    </source>
</reference>
<keyword evidence="1" id="KW-0732">Signal</keyword>
<dbReference type="OrthoDB" id="5637at2"/>
<dbReference type="AlphaFoldDB" id="A0A1V2A6N6"/>
<accession>A0A1V2A6N6</accession>
<comment type="caution">
    <text evidence="2">The sequence shown here is derived from an EMBL/GenBank/DDBJ whole genome shotgun (WGS) entry which is preliminary data.</text>
</comment>
<organism evidence="2 3">
    <name type="scientific">Domibacillus epiphyticus</name>
    <dbReference type="NCBI Taxonomy" id="1714355"/>
    <lineage>
        <taxon>Bacteria</taxon>
        <taxon>Bacillati</taxon>
        <taxon>Bacillota</taxon>
        <taxon>Bacilli</taxon>
        <taxon>Bacillales</taxon>
        <taxon>Bacillaceae</taxon>
        <taxon>Domibacillus</taxon>
    </lineage>
</organism>
<sequence length="611" mass="68720">MKRLLLLPVLVFALTGCGLDASMEDQMPQNQEAADTRTYTPAPVLVKESEAYQYINNKGEVAIEGPFQEADYFSEGLARVSTEEGSYMINEKGKKQFDLKYELAEPFSDERGLIEVTAGNDQGFPRYGYINKKGSITINPIYYTATSFSENKAFGLFANNAENEDGWTVHLLNKSGETKEIEGLRVGNTTYMLPYSEGRAVIMPNQYAHAYLLDEKGQIISRGIYNEISSFHNGLAPAMKETDNGEQKWGYIDRDGNEVIPFEYTEASEFGENAAFVQQDGLWGIIDRKGKWIQAPVYDDAYAFSEGLGAVNTGGLWGFVDEKGNMAIPAQFADAGLFQSGLAQVFVGETNAAYINSKGEYVIEPDGYAALRLEEAGTDDKTQHAVSEEEAVQRIRTLLAIENQDEYFVEIDHLDEGSNYVIHAYGLTILDEETGEGHSFTLGYYVVNPSTGEVRDFFTGETISEYKPDYSTETEGYILFNGGDFTAEFPEEYDAYPSYSYNDESFRMLTVDPGENIHFFVYSGSEDDTPDDFIVNESFETLTEKEKDYGDVGQVIRYRIDADDGSYIKTFEQTLYKDGSQIIVGLMFDSWDTYNQYKSQYLDFKKSVKKR</sequence>
<name>A0A1V2A6N6_9BACI</name>
<feature type="signal peptide" evidence="1">
    <location>
        <begin position="1"/>
        <end position="21"/>
    </location>
</feature>